<keyword evidence="4" id="KW-1185">Reference proteome</keyword>
<dbReference type="InterPro" id="IPR029063">
    <property type="entry name" value="SAM-dependent_MTases_sf"/>
</dbReference>
<evidence type="ECO:0000256" key="1">
    <source>
        <dbReference type="ARBA" id="ARBA00022679"/>
    </source>
</evidence>
<reference evidence="4" key="1">
    <citation type="submission" date="2021-07" db="EMBL/GenBank/DDBJ databases">
        <title>Complete genome sequencing of a Clostridium isolate.</title>
        <authorList>
            <person name="Ueki A."/>
            <person name="Tonouchi A."/>
        </authorList>
    </citation>
    <scope>NUCLEOTIDE SEQUENCE [LARGE SCALE GENOMIC DNA]</scope>
    <source>
        <strain evidence="4">C5S11</strain>
    </source>
</reference>
<accession>A0ABM7T9D1</accession>
<dbReference type="CDD" id="cd02440">
    <property type="entry name" value="AdoMet_MTases"/>
    <property type="match status" value="1"/>
</dbReference>
<dbReference type="PANTHER" id="PTHR43861">
    <property type="entry name" value="TRANS-ACONITATE 2-METHYLTRANSFERASE-RELATED"/>
    <property type="match status" value="1"/>
</dbReference>
<feature type="domain" description="Methyltransferase type 11" evidence="2">
    <location>
        <begin position="40"/>
        <end position="134"/>
    </location>
</feature>
<dbReference type="Proteomes" id="UP000824633">
    <property type="component" value="Chromosome"/>
</dbReference>
<dbReference type="GO" id="GO:0032259">
    <property type="term" value="P:methylation"/>
    <property type="evidence" value="ECO:0007669"/>
    <property type="project" value="UniProtKB-KW"/>
</dbReference>
<dbReference type="SUPFAM" id="SSF53335">
    <property type="entry name" value="S-adenosyl-L-methionine-dependent methyltransferases"/>
    <property type="match status" value="1"/>
</dbReference>
<dbReference type="RefSeq" id="WP_224034052.1">
    <property type="nucleotide sequence ID" value="NZ_AP024849.1"/>
</dbReference>
<evidence type="ECO:0000313" key="4">
    <source>
        <dbReference type="Proteomes" id="UP000824633"/>
    </source>
</evidence>
<dbReference type="Pfam" id="PF08241">
    <property type="entry name" value="Methyltransf_11"/>
    <property type="match status" value="1"/>
</dbReference>
<keyword evidence="3" id="KW-0489">Methyltransferase</keyword>
<dbReference type="Gene3D" id="3.40.50.150">
    <property type="entry name" value="Vaccinia Virus protein VP39"/>
    <property type="match status" value="1"/>
</dbReference>
<dbReference type="InterPro" id="IPR013216">
    <property type="entry name" value="Methyltransf_11"/>
</dbReference>
<proteinExistence type="predicted"/>
<dbReference type="PANTHER" id="PTHR43861:SF3">
    <property type="entry name" value="PUTATIVE (AFU_ORTHOLOGUE AFUA_2G14390)-RELATED"/>
    <property type="match status" value="1"/>
</dbReference>
<keyword evidence="1" id="KW-0808">Transferase</keyword>
<sequence>MDFDDVAREWDNEKRIERAKIIANKIKTTITVGKDKSAMEFGCGTGLVSFNLHTEFKNITLIDTSKEMINVVNNKIEALNLSNINTYCEDLVQNKLNEKFDIIYSSMALHHIVDIDRLCKEFYNMLNLNGTLCIVDLNKDDGSFHKNEIGFNGHNGFSKTWLKSILEVNGFSNITFQTFYEGAKQIDNNELRYSLFIMTADKI</sequence>
<evidence type="ECO:0000313" key="3">
    <source>
        <dbReference type="EMBL" id="BCZ47730.1"/>
    </source>
</evidence>
<name>A0ABM7T9D1_9CLOT</name>
<organism evidence="3 4">
    <name type="scientific">Clostridium gelidum</name>
    <dbReference type="NCBI Taxonomy" id="704125"/>
    <lineage>
        <taxon>Bacteria</taxon>
        <taxon>Bacillati</taxon>
        <taxon>Bacillota</taxon>
        <taxon>Clostridia</taxon>
        <taxon>Eubacteriales</taxon>
        <taxon>Clostridiaceae</taxon>
        <taxon>Clostridium</taxon>
    </lineage>
</organism>
<dbReference type="EMBL" id="AP024849">
    <property type="protein sequence ID" value="BCZ47730.1"/>
    <property type="molecule type" value="Genomic_DNA"/>
</dbReference>
<dbReference type="GO" id="GO:0008168">
    <property type="term" value="F:methyltransferase activity"/>
    <property type="evidence" value="ECO:0007669"/>
    <property type="project" value="UniProtKB-KW"/>
</dbReference>
<protein>
    <submittedName>
        <fullName evidence="3">S-adenosylmethionine-dependent methyltransferase</fullName>
    </submittedName>
</protein>
<gene>
    <name evidence="3" type="ORF">psyc5s11_37970</name>
</gene>
<evidence type="ECO:0000259" key="2">
    <source>
        <dbReference type="Pfam" id="PF08241"/>
    </source>
</evidence>